<evidence type="ECO:0000313" key="2">
    <source>
        <dbReference type="EMBL" id="MEE2024572.1"/>
    </source>
</evidence>
<reference evidence="2 3" key="1">
    <citation type="submission" date="2023-06" db="EMBL/GenBank/DDBJ databases">
        <title>Alkalimonas sp., MEB004 an alkaliphilic bacterium isolated from Lonar Lake, India.</title>
        <authorList>
            <person name="Joshi A."/>
            <person name="Thite S."/>
        </authorList>
    </citation>
    <scope>NUCLEOTIDE SEQUENCE [LARGE SCALE GENOMIC DNA]</scope>
    <source>
        <strain evidence="2 3">MEB004</strain>
    </source>
</reference>
<proteinExistence type="predicted"/>
<keyword evidence="1" id="KW-1133">Transmembrane helix</keyword>
<name>A0ABU7JFV6_9GAMM</name>
<keyword evidence="1" id="KW-0812">Transmembrane</keyword>
<dbReference type="RefSeq" id="WP_330087902.1">
    <property type="nucleotide sequence ID" value="NZ_JAUGZK010000006.1"/>
</dbReference>
<dbReference type="Proteomes" id="UP001339167">
    <property type="component" value="Unassembled WGS sequence"/>
</dbReference>
<keyword evidence="3" id="KW-1185">Reference proteome</keyword>
<evidence type="ECO:0000256" key="1">
    <source>
        <dbReference type="SAM" id="Phobius"/>
    </source>
</evidence>
<dbReference type="EMBL" id="JAUGZK010000006">
    <property type="protein sequence ID" value="MEE2024572.1"/>
    <property type="molecule type" value="Genomic_DNA"/>
</dbReference>
<keyword evidence="1" id="KW-0472">Membrane</keyword>
<comment type="caution">
    <text evidence="2">The sequence shown here is derived from an EMBL/GenBank/DDBJ whole genome shotgun (WGS) entry which is preliminary data.</text>
</comment>
<organism evidence="2 3">
    <name type="scientific">Alkalimonas mucilaginosa</name>
    <dbReference type="NCBI Taxonomy" id="3057676"/>
    <lineage>
        <taxon>Bacteria</taxon>
        <taxon>Pseudomonadati</taxon>
        <taxon>Pseudomonadota</taxon>
        <taxon>Gammaproteobacteria</taxon>
        <taxon>Alkalimonas</taxon>
    </lineage>
</organism>
<gene>
    <name evidence="2" type="ORF">QWF21_09965</name>
</gene>
<sequence>MRYQVADDNFKESFNLKQFVVFLLVFVGLLLQGPIVRWLQLFS</sequence>
<feature type="transmembrane region" description="Helical" evidence="1">
    <location>
        <begin position="20"/>
        <end position="39"/>
    </location>
</feature>
<evidence type="ECO:0000313" key="3">
    <source>
        <dbReference type="Proteomes" id="UP001339167"/>
    </source>
</evidence>
<protein>
    <submittedName>
        <fullName evidence="2">Uncharacterized protein</fullName>
    </submittedName>
</protein>
<accession>A0ABU7JFV6</accession>